<dbReference type="OrthoDB" id="511992at2"/>
<reference evidence="6" key="1">
    <citation type="submission" date="2017-01" db="EMBL/GenBank/DDBJ databases">
        <authorList>
            <person name="Varghese N."/>
            <person name="Submissions S."/>
        </authorList>
    </citation>
    <scope>NUCLEOTIDE SEQUENCE [LARGE SCALE GENOMIC DNA]</scope>
    <source>
        <strain evidence="6">DSM 15366</strain>
    </source>
</reference>
<accession>A0A1N7AVD0</accession>
<dbReference type="InterPro" id="IPR009057">
    <property type="entry name" value="Homeodomain-like_sf"/>
</dbReference>
<dbReference type="EMBL" id="FTMA01000016">
    <property type="protein sequence ID" value="SIR43107.1"/>
    <property type="molecule type" value="Genomic_DNA"/>
</dbReference>
<dbReference type="PROSITE" id="PS01124">
    <property type="entry name" value="HTH_ARAC_FAMILY_2"/>
    <property type="match status" value="1"/>
</dbReference>
<dbReference type="InterPro" id="IPR018062">
    <property type="entry name" value="HTH_AraC-typ_CS"/>
</dbReference>
<evidence type="ECO:0000256" key="3">
    <source>
        <dbReference type="ARBA" id="ARBA00023163"/>
    </source>
</evidence>
<dbReference type="InterPro" id="IPR020449">
    <property type="entry name" value="Tscrpt_reg_AraC-type_HTH"/>
</dbReference>
<dbReference type="PRINTS" id="PR00032">
    <property type="entry name" value="HTHARAC"/>
</dbReference>
<dbReference type="Pfam" id="PF12833">
    <property type="entry name" value="HTH_18"/>
    <property type="match status" value="1"/>
</dbReference>
<dbReference type="SUPFAM" id="SSF46689">
    <property type="entry name" value="Homeodomain-like"/>
    <property type="match status" value="2"/>
</dbReference>
<dbReference type="GO" id="GO:0043565">
    <property type="term" value="F:sequence-specific DNA binding"/>
    <property type="evidence" value="ECO:0007669"/>
    <property type="project" value="InterPro"/>
</dbReference>
<dbReference type="PROSITE" id="PS00041">
    <property type="entry name" value="HTH_ARAC_FAMILY_1"/>
    <property type="match status" value="1"/>
</dbReference>
<dbReference type="STRING" id="228959.SAMN05421797_1166"/>
<sequence length="132" mass="15747">MAKSNKVNFYEKEILRIKEDCYSNQWQIDTVIGLKNYIDNNFNEQLNLTHFSQIRFVSKYHLLRLFKTYYGQTPNQYLIDKRIEKAKEYIKSGKSVSESCYEVGFESLSSFSSLFKKKTGFKPSKYQKSNFR</sequence>
<evidence type="ECO:0000256" key="2">
    <source>
        <dbReference type="ARBA" id="ARBA00023125"/>
    </source>
</evidence>
<dbReference type="SMART" id="SM00342">
    <property type="entry name" value="HTH_ARAC"/>
    <property type="match status" value="1"/>
</dbReference>
<keyword evidence="3" id="KW-0804">Transcription</keyword>
<evidence type="ECO:0000313" key="5">
    <source>
        <dbReference type="EMBL" id="SIR43107.1"/>
    </source>
</evidence>
<name>A0A1N7AVD0_9FLAO</name>
<keyword evidence="2 5" id="KW-0238">DNA-binding</keyword>
<organism evidence="5 6">
    <name type="scientific">Maribacter ulvicola</name>
    <dbReference type="NCBI Taxonomy" id="228959"/>
    <lineage>
        <taxon>Bacteria</taxon>
        <taxon>Pseudomonadati</taxon>
        <taxon>Bacteroidota</taxon>
        <taxon>Flavobacteriia</taxon>
        <taxon>Flavobacteriales</taxon>
        <taxon>Flavobacteriaceae</taxon>
        <taxon>Maribacter</taxon>
    </lineage>
</organism>
<protein>
    <submittedName>
        <fullName evidence="5">AraC-type DNA-binding protein</fullName>
    </submittedName>
</protein>
<keyword evidence="1" id="KW-0805">Transcription regulation</keyword>
<evidence type="ECO:0000256" key="1">
    <source>
        <dbReference type="ARBA" id="ARBA00023015"/>
    </source>
</evidence>
<evidence type="ECO:0000313" key="6">
    <source>
        <dbReference type="Proteomes" id="UP000186953"/>
    </source>
</evidence>
<dbReference type="PANTHER" id="PTHR43280:SF28">
    <property type="entry name" value="HTH-TYPE TRANSCRIPTIONAL ACTIVATOR RHAS"/>
    <property type="match status" value="1"/>
</dbReference>
<dbReference type="GO" id="GO:0003700">
    <property type="term" value="F:DNA-binding transcription factor activity"/>
    <property type="evidence" value="ECO:0007669"/>
    <property type="project" value="InterPro"/>
</dbReference>
<dbReference type="PANTHER" id="PTHR43280">
    <property type="entry name" value="ARAC-FAMILY TRANSCRIPTIONAL REGULATOR"/>
    <property type="match status" value="1"/>
</dbReference>
<feature type="domain" description="HTH araC/xylS-type" evidence="4">
    <location>
        <begin position="32"/>
        <end position="129"/>
    </location>
</feature>
<keyword evidence="6" id="KW-1185">Reference proteome</keyword>
<proteinExistence type="predicted"/>
<dbReference type="RefSeq" id="WP_076551494.1">
    <property type="nucleotide sequence ID" value="NZ_FTMA01000016.1"/>
</dbReference>
<evidence type="ECO:0000259" key="4">
    <source>
        <dbReference type="PROSITE" id="PS01124"/>
    </source>
</evidence>
<gene>
    <name evidence="5" type="ORF">SAMN05421797_1166</name>
</gene>
<dbReference type="InterPro" id="IPR018060">
    <property type="entry name" value="HTH_AraC"/>
</dbReference>
<dbReference type="AlphaFoldDB" id="A0A1N7AVD0"/>
<dbReference type="Gene3D" id="1.10.10.60">
    <property type="entry name" value="Homeodomain-like"/>
    <property type="match status" value="2"/>
</dbReference>
<dbReference type="Proteomes" id="UP000186953">
    <property type="component" value="Unassembled WGS sequence"/>
</dbReference>